<dbReference type="AlphaFoldDB" id="A0A2A8ZPZ4"/>
<organism evidence="1 2">
    <name type="scientific">Bacillus cereus</name>
    <dbReference type="NCBI Taxonomy" id="1396"/>
    <lineage>
        <taxon>Bacteria</taxon>
        <taxon>Bacillati</taxon>
        <taxon>Bacillota</taxon>
        <taxon>Bacilli</taxon>
        <taxon>Bacillales</taxon>
        <taxon>Bacillaceae</taxon>
        <taxon>Bacillus</taxon>
        <taxon>Bacillus cereus group</taxon>
    </lineage>
</organism>
<evidence type="ECO:0000313" key="2">
    <source>
        <dbReference type="Proteomes" id="UP000220032"/>
    </source>
</evidence>
<accession>A0A2A8ZPZ4</accession>
<protein>
    <submittedName>
        <fullName evidence="1">Uncharacterized protein</fullName>
    </submittedName>
</protein>
<reference evidence="1 2" key="1">
    <citation type="submission" date="2017-09" db="EMBL/GenBank/DDBJ databases">
        <title>Large-scale bioinformatics analysis of Bacillus genomes uncovers conserved roles of natural products in bacterial physiology.</title>
        <authorList>
            <consortium name="Agbiome Team Llc"/>
            <person name="Bleich R.M."/>
            <person name="Grubbs K.J."/>
            <person name="Santa Maria K.C."/>
            <person name="Allen S.E."/>
            <person name="Farag S."/>
            <person name="Shank E.A."/>
            <person name="Bowers A."/>
        </authorList>
    </citation>
    <scope>NUCLEOTIDE SEQUENCE [LARGE SCALE GENOMIC DNA]</scope>
    <source>
        <strain evidence="1 2">AFS022681</strain>
    </source>
</reference>
<proteinExistence type="predicted"/>
<name>A0A2A8ZPZ4_BACCE</name>
<evidence type="ECO:0000313" key="1">
    <source>
        <dbReference type="EMBL" id="PFE06712.1"/>
    </source>
</evidence>
<dbReference type="EMBL" id="NTRR01000107">
    <property type="protein sequence ID" value="PFE06712.1"/>
    <property type="molecule type" value="Genomic_DNA"/>
</dbReference>
<dbReference type="RefSeq" id="WP_064472747.1">
    <property type="nucleotide sequence ID" value="NZ_NTRR01000107.1"/>
</dbReference>
<sequence length="253" mass="28933">MSRIALDGNKTVYAYQEGRLEKKGYLYNCKNPQCSALLKIASINGVYGPYFTTKGTPKGHIQGCPYGVSNNAINTIYDDSNFDLEQFANKLFTKQQNESEKSRYGVNITSGNNQTPSIRPIKSVTQFYYFAKQHSETYLLGNVPLYKLLSDTRIQSKAHFSDLKTFNGTIIAEVIFAGYNRDNQQINVRPRFGVNSNMDLKFILHIDNEKIFNSLIKKILDKNKKPFVIFAKWDNTECKIYSQKQVVFPTIIN</sequence>
<comment type="caution">
    <text evidence="1">The sequence shown here is derived from an EMBL/GenBank/DDBJ whole genome shotgun (WGS) entry which is preliminary data.</text>
</comment>
<gene>
    <name evidence="1" type="ORF">CN307_32650</name>
</gene>
<dbReference type="Proteomes" id="UP000220032">
    <property type="component" value="Unassembled WGS sequence"/>
</dbReference>